<gene>
    <name evidence="1" type="ORF">KDK95_26285</name>
</gene>
<comment type="caution">
    <text evidence="1">The sequence shown here is derived from an EMBL/GenBank/DDBJ whole genome shotgun (WGS) entry which is preliminary data.</text>
</comment>
<accession>A0A941INU9</accession>
<dbReference type="Proteomes" id="UP000676325">
    <property type="component" value="Unassembled WGS sequence"/>
</dbReference>
<protein>
    <submittedName>
        <fullName evidence="1">Uncharacterized protein</fullName>
    </submittedName>
</protein>
<evidence type="ECO:0000313" key="2">
    <source>
        <dbReference type="Proteomes" id="UP000676325"/>
    </source>
</evidence>
<proteinExistence type="predicted"/>
<dbReference type="RefSeq" id="WP_212520975.1">
    <property type="nucleotide sequence ID" value="NZ_JAGSOH010000102.1"/>
</dbReference>
<name>A0A941INU9_9ACTN</name>
<dbReference type="EMBL" id="JAGSOH010000102">
    <property type="protein sequence ID" value="MBR7829841.1"/>
    <property type="molecule type" value="Genomic_DNA"/>
</dbReference>
<organism evidence="1 2">
    <name type="scientific">Actinospica acidithermotolerans</name>
    <dbReference type="NCBI Taxonomy" id="2828514"/>
    <lineage>
        <taxon>Bacteria</taxon>
        <taxon>Bacillati</taxon>
        <taxon>Actinomycetota</taxon>
        <taxon>Actinomycetes</taxon>
        <taxon>Catenulisporales</taxon>
        <taxon>Actinospicaceae</taxon>
        <taxon>Actinospica</taxon>
    </lineage>
</organism>
<keyword evidence="2" id="KW-1185">Reference proteome</keyword>
<dbReference type="AlphaFoldDB" id="A0A941INU9"/>
<evidence type="ECO:0000313" key="1">
    <source>
        <dbReference type="EMBL" id="MBR7829841.1"/>
    </source>
</evidence>
<sequence length="513" mass="55866">MAVPTQDEGSRPGAEEAARIRAVMAKIAAGLEARGEDPRPQAMGRRFGCAAVTVKKRYSGERRLPREFVEAAAQAAGLRTVDLYLDLGWLPAEEVLAPEAGSTAQLVNQLATTMVRLSDRLSGAQPSRRTALHAAVYALLTSPTGRSRYRVTLSVVESGDRYRIPTYTVAEFKLREEAEPLPLARAVDLAAAQGIAAPERSPAPEDAGHLAERLELRALTEAARRNGDETTWQGDPNTKTWRTAAERWPAHLLVQSALTGASAAGAAAPWSPREPHPLVVIGAGYGAGTAAALLAEALGWQFVFVHNGMTVTSRGEVMAIERSWPSGRTLAWTEVARHIAERTPVDPWRAVVLVRPQSFAGAQPADERGALEALRTTNARVVYARPPAPYLDWWAARQQGMTAEPDAAFDGPRWHRERSLLLERIEATLAERRPAHRDLRIELPLPDGPLDPHTPHLPAEVMDHQARTAWAVLDWLNTEVNTGLPRLADHLRPSLLAGLRTSLAADPVRIKAL</sequence>
<reference evidence="1" key="1">
    <citation type="submission" date="2021-04" db="EMBL/GenBank/DDBJ databases">
        <title>Genome based classification of Actinospica acidithermotolerans sp. nov., an actinobacterium isolated from an Indonesian hot spring.</title>
        <authorList>
            <person name="Kusuma A.B."/>
            <person name="Putra K.E."/>
            <person name="Nafisah S."/>
            <person name="Loh J."/>
            <person name="Nouioui I."/>
            <person name="Goodfellow M."/>
        </authorList>
    </citation>
    <scope>NUCLEOTIDE SEQUENCE</scope>
    <source>
        <strain evidence="1">MGRD01-02</strain>
    </source>
</reference>